<reference evidence="1 2" key="1">
    <citation type="submission" date="2020-07" db="EMBL/GenBank/DDBJ databases">
        <authorList>
            <person name="Cui H."/>
        </authorList>
    </citation>
    <scope>NUCLEOTIDE SEQUENCE [LARGE SCALE GENOMIC DNA]</scope>
    <source>
        <strain evidence="1 2">YPL8</strain>
    </source>
</reference>
<dbReference type="AlphaFoldDB" id="A0A7D5H233"/>
<dbReference type="GeneID" id="56033203"/>
<evidence type="ECO:0000313" key="1">
    <source>
        <dbReference type="EMBL" id="QLG48771.1"/>
    </source>
</evidence>
<proteinExistence type="predicted"/>
<accession>A0A7D5H233</accession>
<keyword evidence="2" id="KW-1185">Reference proteome</keyword>
<dbReference type="KEGG" id="haly:HYG82_07890"/>
<protein>
    <submittedName>
        <fullName evidence="1">Uncharacterized protein</fullName>
    </submittedName>
</protein>
<name>A0A7D5H233_9EURY</name>
<dbReference type="OrthoDB" id="338740at2157"/>
<evidence type="ECO:0000313" key="2">
    <source>
        <dbReference type="Proteomes" id="UP000509241"/>
    </source>
</evidence>
<dbReference type="Proteomes" id="UP000509241">
    <property type="component" value="Chromosome"/>
</dbReference>
<organism evidence="1 2">
    <name type="scientific">Natrinema halophilum</name>
    <dbReference type="NCBI Taxonomy" id="1699371"/>
    <lineage>
        <taxon>Archaea</taxon>
        <taxon>Methanobacteriati</taxon>
        <taxon>Methanobacteriota</taxon>
        <taxon>Stenosarchaea group</taxon>
        <taxon>Halobacteria</taxon>
        <taxon>Halobacteriales</taxon>
        <taxon>Natrialbaceae</taxon>
        <taxon>Natrinema</taxon>
    </lineage>
</organism>
<sequence length="68" mass="7421">MTVDDHLERLSYVPRLSPSDLAERGFDDATVGDLQNYVRSFNRGAVDAVLHAIVVYAATLDAAGERSL</sequence>
<gene>
    <name evidence="1" type="ORF">HYG82_07890</name>
</gene>
<dbReference type="EMBL" id="CP058601">
    <property type="protein sequence ID" value="QLG48771.1"/>
    <property type="molecule type" value="Genomic_DNA"/>
</dbReference>
<dbReference type="RefSeq" id="WP_179260508.1">
    <property type="nucleotide sequence ID" value="NZ_CP058601.1"/>
</dbReference>